<protein>
    <recommendedName>
        <fullName evidence="5">Ubiquitin-like protease family profile domain-containing protein</fullName>
    </recommendedName>
</protein>
<organism evidence="6 7">
    <name type="scientific">Mytilus coruscus</name>
    <name type="common">Sea mussel</name>
    <dbReference type="NCBI Taxonomy" id="42192"/>
    <lineage>
        <taxon>Eukaryota</taxon>
        <taxon>Metazoa</taxon>
        <taxon>Spiralia</taxon>
        <taxon>Lophotrochozoa</taxon>
        <taxon>Mollusca</taxon>
        <taxon>Bivalvia</taxon>
        <taxon>Autobranchia</taxon>
        <taxon>Pteriomorphia</taxon>
        <taxon>Mytilida</taxon>
        <taxon>Mytiloidea</taxon>
        <taxon>Mytilidae</taxon>
        <taxon>Mytilinae</taxon>
        <taxon>Mytilus</taxon>
    </lineage>
</organism>
<dbReference type="GO" id="GO:0016926">
    <property type="term" value="P:protein desumoylation"/>
    <property type="evidence" value="ECO:0007669"/>
    <property type="project" value="TreeGrafter"/>
</dbReference>
<dbReference type="InterPro" id="IPR038765">
    <property type="entry name" value="Papain-like_cys_pep_sf"/>
</dbReference>
<dbReference type="PANTHER" id="PTHR12606">
    <property type="entry name" value="SENTRIN/SUMO-SPECIFIC PROTEASE"/>
    <property type="match status" value="1"/>
</dbReference>
<dbReference type="AlphaFoldDB" id="A0A6J8A694"/>
<dbReference type="PANTHER" id="PTHR12606:SF141">
    <property type="entry name" value="GH15225P-RELATED"/>
    <property type="match status" value="1"/>
</dbReference>
<keyword evidence="2" id="KW-0645">Protease</keyword>
<keyword evidence="3" id="KW-0378">Hydrolase</keyword>
<evidence type="ECO:0000313" key="7">
    <source>
        <dbReference type="Proteomes" id="UP000507470"/>
    </source>
</evidence>
<dbReference type="PROSITE" id="PS50600">
    <property type="entry name" value="ULP_PROTEASE"/>
    <property type="match status" value="1"/>
</dbReference>
<dbReference type="OrthoDB" id="6155247at2759"/>
<reference evidence="6 7" key="1">
    <citation type="submission" date="2020-06" db="EMBL/GenBank/DDBJ databases">
        <authorList>
            <person name="Li R."/>
            <person name="Bekaert M."/>
        </authorList>
    </citation>
    <scope>NUCLEOTIDE SEQUENCE [LARGE SCALE GENOMIC DNA]</scope>
    <source>
        <strain evidence="7">wild</strain>
    </source>
</reference>
<dbReference type="SUPFAM" id="SSF54001">
    <property type="entry name" value="Cysteine proteinases"/>
    <property type="match status" value="1"/>
</dbReference>
<dbReference type="Gene3D" id="3.40.395.10">
    <property type="entry name" value="Adenoviral Proteinase, Chain A"/>
    <property type="match status" value="1"/>
</dbReference>
<evidence type="ECO:0000259" key="5">
    <source>
        <dbReference type="PROSITE" id="PS50600"/>
    </source>
</evidence>
<comment type="similarity">
    <text evidence="1">Belongs to the peptidase C48 family.</text>
</comment>
<sequence length="180" mass="21362">MKMFPGELEFKGIKLDKLEMKRFLNGWLTDKHIDIYVAAIMEQYQSKEIKILPAAWFKEKISLHHTVEEYEKVMEKACLLIPVNIDDQHWVLLAILPKEKRIVYMDPLGNFDKKVFQNVKKYLQMYVYLMTQSKLKEKEWQLHIPSKSSIPLQTDGSSCGVYVCLYIRQIISQTELHFDF</sequence>
<name>A0A6J8A694_MYTCO</name>
<dbReference type="Proteomes" id="UP000507470">
    <property type="component" value="Unassembled WGS sequence"/>
</dbReference>
<evidence type="ECO:0000256" key="3">
    <source>
        <dbReference type="ARBA" id="ARBA00022801"/>
    </source>
</evidence>
<gene>
    <name evidence="6" type="ORF">MCOR_4143</name>
</gene>
<proteinExistence type="inferred from homology"/>
<dbReference type="Pfam" id="PF02902">
    <property type="entry name" value="Peptidase_C48"/>
    <property type="match status" value="1"/>
</dbReference>
<evidence type="ECO:0000256" key="2">
    <source>
        <dbReference type="ARBA" id="ARBA00022670"/>
    </source>
</evidence>
<evidence type="ECO:0000256" key="4">
    <source>
        <dbReference type="ARBA" id="ARBA00022807"/>
    </source>
</evidence>
<dbReference type="InterPro" id="IPR003653">
    <property type="entry name" value="Peptidase_C48_C"/>
</dbReference>
<accession>A0A6J8A694</accession>
<dbReference type="GO" id="GO:0016929">
    <property type="term" value="F:deSUMOylase activity"/>
    <property type="evidence" value="ECO:0007669"/>
    <property type="project" value="TreeGrafter"/>
</dbReference>
<evidence type="ECO:0000256" key="1">
    <source>
        <dbReference type="ARBA" id="ARBA00005234"/>
    </source>
</evidence>
<dbReference type="GO" id="GO:0006508">
    <property type="term" value="P:proteolysis"/>
    <property type="evidence" value="ECO:0007669"/>
    <property type="project" value="UniProtKB-KW"/>
</dbReference>
<evidence type="ECO:0000313" key="6">
    <source>
        <dbReference type="EMBL" id="CAC5362367.1"/>
    </source>
</evidence>
<keyword evidence="7" id="KW-1185">Reference proteome</keyword>
<dbReference type="GO" id="GO:0005634">
    <property type="term" value="C:nucleus"/>
    <property type="evidence" value="ECO:0007669"/>
    <property type="project" value="TreeGrafter"/>
</dbReference>
<keyword evidence="4" id="KW-0788">Thiol protease</keyword>
<feature type="domain" description="Ubiquitin-like protease family profile" evidence="5">
    <location>
        <begin position="8"/>
        <end position="170"/>
    </location>
</feature>
<dbReference type="EMBL" id="CACVKT020000742">
    <property type="protein sequence ID" value="CAC5362367.1"/>
    <property type="molecule type" value="Genomic_DNA"/>
</dbReference>